<gene>
    <name evidence="3" type="ORF">LSH36_703g01033</name>
</gene>
<sequence>MKDGLEIYDDKGHQIDHYLSHHCKPVDRRNGWLCGVSVGRNVGNIVVTEWSHTGYLHVYDTAGDSWRYNRCCVCQWPDLVGITSDGFYVVSSYDDRKLYLYTSQGVELWSIDMSRDGGMYDMFVDNNDIIFVCLGNKVVYYKSGKLLSLLSTDTKIEPRGVFVDKNREIFVCDYKNNNILLFDKNYKFIKCLIHLDYKPSKISLYNNKRLSVIRWDDNKVYVYKI</sequence>
<evidence type="ECO:0000313" key="4">
    <source>
        <dbReference type="Proteomes" id="UP001208570"/>
    </source>
</evidence>
<protein>
    <submittedName>
        <fullName evidence="3">Uncharacterized protein</fullName>
    </submittedName>
</protein>
<evidence type="ECO:0000256" key="2">
    <source>
        <dbReference type="PROSITE-ProRule" id="PRU00504"/>
    </source>
</evidence>
<dbReference type="Gene3D" id="2.120.10.30">
    <property type="entry name" value="TolB, C-terminal domain"/>
    <property type="match status" value="1"/>
</dbReference>
<dbReference type="InterPro" id="IPR001258">
    <property type="entry name" value="NHL_repeat"/>
</dbReference>
<dbReference type="EMBL" id="JAODUP010000703">
    <property type="protein sequence ID" value="KAK2145106.1"/>
    <property type="molecule type" value="Genomic_DNA"/>
</dbReference>
<organism evidence="3 4">
    <name type="scientific">Paralvinella palmiformis</name>
    <dbReference type="NCBI Taxonomy" id="53620"/>
    <lineage>
        <taxon>Eukaryota</taxon>
        <taxon>Metazoa</taxon>
        <taxon>Spiralia</taxon>
        <taxon>Lophotrochozoa</taxon>
        <taxon>Annelida</taxon>
        <taxon>Polychaeta</taxon>
        <taxon>Sedentaria</taxon>
        <taxon>Canalipalpata</taxon>
        <taxon>Terebellida</taxon>
        <taxon>Terebelliformia</taxon>
        <taxon>Alvinellidae</taxon>
        <taxon>Paralvinella</taxon>
    </lineage>
</organism>
<dbReference type="SUPFAM" id="SSF101898">
    <property type="entry name" value="NHL repeat"/>
    <property type="match status" value="1"/>
</dbReference>
<dbReference type="AlphaFoldDB" id="A0AAD9MV92"/>
<name>A0AAD9MV92_9ANNE</name>
<proteinExistence type="predicted"/>
<dbReference type="PROSITE" id="PS51125">
    <property type="entry name" value="NHL"/>
    <property type="match status" value="1"/>
</dbReference>
<dbReference type="InterPro" id="IPR011042">
    <property type="entry name" value="6-blade_b-propeller_TolB-like"/>
</dbReference>
<dbReference type="Proteomes" id="UP001208570">
    <property type="component" value="Unassembled WGS sequence"/>
</dbReference>
<comment type="caution">
    <text evidence="3">The sequence shown here is derived from an EMBL/GenBank/DDBJ whole genome shotgun (WGS) entry which is preliminary data.</text>
</comment>
<keyword evidence="4" id="KW-1185">Reference proteome</keyword>
<feature type="repeat" description="NHL" evidence="2">
    <location>
        <begin position="158"/>
        <end position="185"/>
    </location>
</feature>
<evidence type="ECO:0000313" key="3">
    <source>
        <dbReference type="EMBL" id="KAK2145106.1"/>
    </source>
</evidence>
<keyword evidence="1" id="KW-0677">Repeat</keyword>
<reference evidence="3" key="1">
    <citation type="journal article" date="2023" name="Mol. Biol. Evol.">
        <title>Third-Generation Sequencing Reveals the Adaptive Role of the Epigenome in Three Deep-Sea Polychaetes.</title>
        <authorList>
            <person name="Perez M."/>
            <person name="Aroh O."/>
            <person name="Sun Y."/>
            <person name="Lan Y."/>
            <person name="Juniper S.K."/>
            <person name="Young C.R."/>
            <person name="Angers B."/>
            <person name="Qian P.Y."/>
        </authorList>
    </citation>
    <scope>NUCLEOTIDE SEQUENCE</scope>
    <source>
        <strain evidence="3">P08H-3</strain>
    </source>
</reference>
<evidence type="ECO:0000256" key="1">
    <source>
        <dbReference type="ARBA" id="ARBA00022737"/>
    </source>
</evidence>
<accession>A0AAD9MV92</accession>